<keyword evidence="1" id="KW-0175">Coiled coil</keyword>
<evidence type="ECO:0000256" key="1">
    <source>
        <dbReference type="SAM" id="Coils"/>
    </source>
</evidence>
<accession>A0A7S7YFS8</accession>
<feature type="coiled-coil region" evidence="1">
    <location>
        <begin position="234"/>
        <end position="261"/>
    </location>
</feature>
<feature type="compositionally biased region" description="Basic and acidic residues" evidence="2">
    <location>
        <begin position="2388"/>
        <end position="2409"/>
    </location>
</feature>
<dbReference type="KEGG" id="vg:80543546"/>
<feature type="compositionally biased region" description="Basic residues" evidence="2">
    <location>
        <begin position="2373"/>
        <end position="2387"/>
    </location>
</feature>
<keyword evidence="4" id="KW-1185">Reference proteome</keyword>
<feature type="compositionally biased region" description="Basic and acidic residues" evidence="2">
    <location>
        <begin position="2328"/>
        <end position="2349"/>
    </location>
</feature>
<protein>
    <submittedName>
        <fullName evidence="3">Uncharacterized protein</fullName>
    </submittedName>
</protein>
<name>A0A7S7YFS8_9VIRU</name>
<dbReference type="EMBL" id="MW018138">
    <property type="protein sequence ID" value="QPB44350.1"/>
    <property type="molecule type" value="Genomic_DNA"/>
</dbReference>
<reference evidence="3 4" key="1">
    <citation type="submission" date="2020-09" db="EMBL/GenBank/DDBJ databases">
        <authorList>
            <person name="Zhang R."/>
            <person name="Garcia K."/>
            <person name="Ogata H."/>
        </authorList>
    </citation>
    <scope>NUCLEOTIDE SEQUENCE [LARGE SCALE GENOMIC DNA]</scope>
    <source>
        <strain evidence="4">stheno</strain>
    </source>
</reference>
<dbReference type="Proteomes" id="UP001162098">
    <property type="component" value="Segment"/>
</dbReference>
<feature type="compositionally biased region" description="Low complexity" evidence="2">
    <location>
        <begin position="84"/>
        <end position="94"/>
    </location>
</feature>
<feature type="region of interest" description="Disordered" evidence="2">
    <location>
        <begin position="1384"/>
        <end position="1407"/>
    </location>
</feature>
<organism evidence="3 4">
    <name type="scientific">Medusavirus stheno T3</name>
    <dbReference type="NCBI Taxonomy" id="3069717"/>
    <lineage>
        <taxon>Viruses</taxon>
        <taxon>Varidnaviria</taxon>
        <taxon>Bamfordvirae</taxon>
        <taxon>Nucleocytoviricota</taxon>
        <taxon>Megaviricetes</taxon>
        <taxon>Mamonoviridae</taxon>
        <taxon>Medusavirus</taxon>
        <taxon>Medusavirus sthenus</taxon>
    </lineage>
</organism>
<evidence type="ECO:0000256" key="2">
    <source>
        <dbReference type="SAM" id="MobiDB-lite"/>
    </source>
</evidence>
<proteinExistence type="predicted"/>
<feature type="region of interest" description="Disordered" evidence="2">
    <location>
        <begin position="1"/>
        <end position="94"/>
    </location>
</feature>
<feature type="compositionally biased region" description="Acidic residues" evidence="2">
    <location>
        <begin position="57"/>
        <end position="80"/>
    </location>
</feature>
<sequence>MSTTTKRRQAAKKEVAASSLTKGHSRQRSRSGRELERVKGKSKRVIDSRAVISAHDSEEEEEEEHSNEEGDSGDDRDEDDGRSTSRTRNTTQSVTVMVPVGETLSRIEESLDEVKDMVAAGSDSASITASRTAGELKSAIRELRKNIHGGGGGGDSSIIINALRADTTVILELVRNLVNSQQHGGSNGACPTAAPPLQLQTNSDALSQLTIAMERQKVAVETINETVGTRVREIQEATHRIDRTEEEVKTRLANIERLVRRETAPDTQAYDSLRNVDGIKQSVDSLVATSVEIREGVRNRARDIQDVAHKIDRIDKQGEDIKTRLGTIERYVQDSASPSATEVEMLAGIRNVGAIKQNIERLVSSSTDIKAEISAVKNQQTLAGGISSSISELKNELKAEIASVRIAHGASPDSAAFGQEIKERLASVERLLRADVTPTSADVQIYDNLRDAGNVKQSLAEIKAELATGRRPDERLAEAVAELKTDLHHLRTTICAGGHVGDGQKTIETRLVNIKDIVKDIKEELKNGAGRVTTVQVPAAAPAAAGPQQQQQPILVQAAPTSSNAKEVIEAIKPMLKDIRKGVLGLYKVRTDVKGEGGGSSSLDRTVSDLAAAVAGLRNAPVGTAKPEPIDLQPVLSATNTITGQLAGLSASIAHAKDTHDDLKESGKDIKEAVEQLKEVVRKQCGKSTTGTPTVAAFDDAAIMAKLNRISTSLDEKVDSADIKKLKEELDTIGAALRTAPATSAEAINQVAKTAEHVAQVADTQQALMDEVKRLLSEQRRSAPPPPPQSADDVLSPIPVQNSLVAATDSDPVSTAKLLDLSQRLKDLVAQSAPAAGVTLLDATSRDAITDLITNAARVVRAAPPPPTVTVDDIRTVRDASDTLKQIVAQRAPAASAPAEVGAMRAALDDVRKQVQALSAPQPNADVAPVRGIADDAARLKDDLAAINNTLAVAVTTVSSSTDTYKDIAEKVEKLRNTPVVELGEFMETLQTIFNQMATAEGFFGEAQIKTLNDALEQIKARIKAQIATATDASNRTRDLDGLVGQLTGALDQLKNNVAQKALATVQGTAATFDDRALANDIANSVNTIATSGAKGVLGYIQSATPSDDTVKLIAATPDVTNAAQALMTTGATRAMQLAARAPPELTGETRLAIEAEARNLVRSNTLAIQGEYQRLLLGAATDTTGVPALLDQFANNASRLIVDRVRGSALALTGAADEPLAIAPAAPPQSTGIDKDDPYDLRKFRERKNMYEWNEDAQDRWLYMVDDRMLRQAFLWPDRDDPLQSLSPWQPGDDTSRNGRTQTHHEYVSKFAAGCPVLSKEIAIFVARFIRIPYCITQVKRRSNGGFVVDQDLAMELEKCLKAIGTALETAYASAHAARDNKRGNISGDDLVDDVAGPRETQPSPRDLLDLSVESAGAILHDVYRAVRRMPELVSLSTRLFASTKAFNLARARHNDDTNALVATMAQSYGALMRDQAVIENGRNVSKRAAFYLVRATFESDLWWSVVSELDVAASRLLLRHMYKGCGPTSAAIDTFRVAVNQIAPYIVKERPPDKSFFMPIQFVPTIAPAEIADKVTRSTKLSYAYMAIVSVCDDLTCRSGLPALMDLRLTTEEFDDEEGEYAAARVDSPKSAASIASEFSVSAPSEDNDVENSDWVAYAVELVVRGCAAFLVQEADNWDQLRDQKGFKDWSMAILKNNYGSAATERQRLPVNDAYETLVPRAAAAMALWCIAPAAFAHNNSIGNYTQALFRPALLGSLRSSISGNINVDATELLYDSTVSLRDSKKQPVLLDYALNRTWEMIAVALWMYAYQVEEERLRGDNPFDEDVRAQKAVLNAIDITLASNMPEKEAKDLAQANRDSWLAQVARTITVKSDETFLLAYQYDLRGQIVYNMERALESIVWKKAQPQDGGVATMDQATVRMVEEGDDEEETEDLGVALIEPRSSNIDPKAKLQLIPYNANLDGNDTNESISSMTLRELRGGRVVCKTRSGEFADAMRKAGWACVMQTREDTIALSNRVGQVVKKPWPPLYSLAFQRTTILVATLQHEAMGELLHVIVHRIDSTSALPKYYRFMRVSRANSEKLAPEGEGAFATVSFAETDTLSGAREDARNYVYDMALTFVGLHLDCAENVDLQNDLEVVAHPYRGMIFAKQLGSMRVYQDAGQSRIDSKLPDITASRWVKVTARTRPDAPWGDQREKVLKDKRMWITTRPRDKPPLGLTADQARRLVDRSDETYRVVAIMLRKRCDQAVAAVSSNTREHANFAIPYLVPGMPLFFKQREKVVQLLIDGLTRDGYVVERVDDGMLYVEWGEEARLTREHRRQRRKEEERRAEERAARKAERQRKREEKKKKERPSRSKTRGEEEEAPKSRSRSRSKSRGRKKKEKEDPLEVLRKMTQERRADALLKKLKAGK</sequence>
<feature type="compositionally biased region" description="Basic residues" evidence="2">
    <location>
        <begin position="2350"/>
        <end position="2362"/>
    </location>
</feature>
<evidence type="ECO:0000313" key="4">
    <source>
        <dbReference type="Proteomes" id="UP001162098"/>
    </source>
</evidence>
<feature type="compositionally biased region" description="Basic residues" evidence="2">
    <location>
        <begin position="1"/>
        <end position="10"/>
    </location>
</feature>
<evidence type="ECO:0000313" key="3">
    <source>
        <dbReference type="EMBL" id="QPB44350.1"/>
    </source>
</evidence>
<feature type="compositionally biased region" description="Basic and acidic residues" evidence="2">
    <location>
        <begin position="31"/>
        <end position="47"/>
    </location>
</feature>
<feature type="region of interest" description="Disordered" evidence="2">
    <location>
        <begin position="2320"/>
        <end position="2416"/>
    </location>
</feature>